<dbReference type="EMBL" id="MLBY01000005">
    <property type="protein sequence ID" value="MEE7459794.1"/>
    <property type="molecule type" value="Genomic_DNA"/>
</dbReference>
<keyword evidence="6" id="KW-1133">Transmembrane helix</keyword>
<dbReference type="InterPro" id="IPR002509">
    <property type="entry name" value="NODB_dom"/>
</dbReference>
<feature type="domain" description="NodB homology" evidence="7">
    <location>
        <begin position="285"/>
        <end position="355"/>
    </location>
</feature>
<dbReference type="InterPro" id="IPR011330">
    <property type="entry name" value="Glyco_hydro/deAcase_b/a-brl"/>
</dbReference>
<evidence type="ECO:0000256" key="2">
    <source>
        <dbReference type="ARBA" id="ARBA00010973"/>
    </source>
</evidence>
<protein>
    <recommendedName>
        <fullName evidence="3">Chitooligosaccharide deacetylase</fullName>
    </recommendedName>
    <alternativeName>
        <fullName evidence="4">Nodulation protein B</fullName>
    </alternativeName>
</protein>
<feature type="compositionally biased region" description="Basic and acidic residues" evidence="5">
    <location>
        <begin position="21"/>
        <end position="46"/>
    </location>
</feature>
<sequence length="645" mass="70767">MRRPRPQPHRHRTMDRRRRPAQHDDRNALRDPPGRRSVDRRFRSDPRHLPSLIDQLRLGHRGHRRAASQPDELVMRQATSRRALAIGLITLVATVSSAVVVLFPLFAARHAPVPTARPHRVVSEGILVSNFNNLRAWTYDASHGMEEGGGTALAGRAFEGSAIRLTTPRTAGSSAWMTQSGLQVGITEAGTFSFWVDIADAHRIESIALYASADETFTKYFATSIDVTGELAPGPQMVAISVREMKAYGGMTLHDPVTTVQLRISSRIGSGEASFDHLYYERRASPQIIISFDDNWLTQYTEAFPYMAERGVLGTIYAIQETVNLDRYMSLRDLKTVYAAGWDIANHTSDHMGFNSDASRVPIMWGRKPFLLARPQLPNLRLALNGDLSRNGRAVLSPPRIVVLRIERADESAEAVKTAATIVGLDRAGQILTETVPITAFASVATNNVFAEVQEITFAKSPQARVSAGIAQAGDTAASSLIDCARYLVANGMPRGADHVAYPLGERNRVTDRAMAEILMKTGRTVTGRSTPTTDGLINPFTIQAFSPHAHTPLSALTGMVDMAIEHGATTFVVFHRLEKKPSVPTDYAIDEFQAFIDYVVRKRDAGLIEATTVSRWFEALPNKAGIPVARSAAPASVAERPPEP</sequence>
<keyword evidence="9" id="KW-1185">Reference proteome</keyword>
<evidence type="ECO:0000256" key="3">
    <source>
        <dbReference type="ARBA" id="ARBA00020071"/>
    </source>
</evidence>
<name>A0ABU7THS4_9HYPH</name>
<gene>
    <name evidence="8" type="ORF">MRSR164_24365</name>
</gene>
<comment type="similarity">
    <text evidence="2">Belongs to the polysaccharide deacetylase family.</text>
</comment>
<reference evidence="8 9" key="1">
    <citation type="journal article" date="2012" name="Genet. Mol. Biol.">
        <title>Analysis of 16S rRNA and mxaF genes revealing insights into Methylobacterium niche-specific plant association.</title>
        <authorList>
            <person name="Dourado M.N."/>
            <person name="Andreote F.D."/>
            <person name="Dini-Andreote F."/>
            <person name="Conti R."/>
            <person name="Araujo J.M."/>
            <person name="Araujo W.L."/>
        </authorList>
    </citation>
    <scope>NUCLEOTIDE SEQUENCE [LARGE SCALE GENOMIC DNA]</scope>
    <source>
        <strain evidence="8 9">SR1.6/4</strain>
    </source>
</reference>
<dbReference type="SUPFAM" id="SSF88713">
    <property type="entry name" value="Glycoside hydrolase/deacetylase"/>
    <property type="match status" value="1"/>
</dbReference>
<keyword evidence="6" id="KW-0812">Transmembrane</keyword>
<evidence type="ECO:0000313" key="9">
    <source>
        <dbReference type="Proteomes" id="UP001349262"/>
    </source>
</evidence>
<feature type="region of interest" description="Disordered" evidence="5">
    <location>
        <begin position="1"/>
        <end position="46"/>
    </location>
</feature>
<evidence type="ECO:0000313" key="8">
    <source>
        <dbReference type="EMBL" id="MEE7459794.1"/>
    </source>
</evidence>
<comment type="caution">
    <text evidence="8">The sequence shown here is derived from an EMBL/GenBank/DDBJ whole genome shotgun (WGS) entry which is preliminary data.</text>
</comment>
<evidence type="ECO:0000256" key="1">
    <source>
        <dbReference type="ARBA" id="ARBA00003236"/>
    </source>
</evidence>
<accession>A0ABU7THS4</accession>
<feature type="transmembrane region" description="Helical" evidence="6">
    <location>
        <begin position="83"/>
        <end position="107"/>
    </location>
</feature>
<feature type="compositionally biased region" description="Basic residues" evidence="5">
    <location>
        <begin position="1"/>
        <end position="20"/>
    </location>
</feature>
<proteinExistence type="inferred from homology"/>
<evidence type="ECO:0000256" key="5">
    <source>
        <dbReference type="SAM" id="MobiDB-lite"/>
    </source>
</evidence>
<evidence type="ECO:0000259" key="7">
    <source>
        <dbReference type="Pfam" id="PF01522"/>
    </source>
</evidence>
<dbReference type="Pfam" id="PF01522">
    <property type="entry name" value="Polysacc_deac_1"/>
    <property type="match status" value="1"/>
</dbReference>
<comment type="function">
    <text evidence="1">Is involved in generating a small heat-stable compound (Nod), an acylated oligomer of N-acetylglucosamine, that stimulates mitosis in various plant protoplasts.</text>
</comment>
<dbReference type="Proteomes" id="UP001349262">
    <property type="component" value="Unassembled WGS sequence"/>
</dbReference>
<evidence type="ECO:0000256" key="4">
    <source>
        <dbReference type="ARBA" id="ARBA00032976"/>
    </source>
</evidence>
<organism evidence="8 9">
    <name type="scientific">Methylobacterium radiotolerans</name>
    <dbReference type="NCBI Taxonomy" id="31998"/>
    <lineage>
        <taxon>Bacteria</taxon>
        <taxon>Pseudomonadati</taxon>
        <taxon>Pseudomonadota</taxon>
        <taxon>Alphaproteobacteria</taxon>
        <taxon>Hyphomicrobiales</taxon>
        <taxon>Methylobacteriaceae</taxon>
        <taxon>Methylobacterium</taxon>
    </lineage>
</organism>
<dbReference type="Gene3D" id="3.20.20.370">
    <property type="entry name" value="Glycoside hydrolase/deacetylase"/>
    <property type="match status" value="1"/>
</dbReference>
<keyword evidence="6" id="KW-0472">Membrane</keyword>
<evidence type="ECO:0000256" key="6">
    <source>
        <dbReference type="SAM" id="Phobius"/>
    </source>
</evidence>